<dbReference type="Proteomes" id="UP000287651">
    <property type="component" value="Unassembled WGS sequence"/>
</dbReference>
<dbReference type="AlphaFoldDB" id="A0A426X022"/>
<protein>
    <submittedName>
        <fullName evidence="1">Uncharacterized protein</fullName>
    </submittedName>
</protein>
<reference evidence="1 2" key="1">
    <citation type="journal article" date="2014" name="Agronomy (Basel)">
        <title>A Draft Genome Sequence for Ensete ventricosum, the Drought-Tolerant Tree Against Hunger.</title>
        <authorList>
            <person name="Harrison J."/>
            <person name="Moore K.A."/>
            <person name="Paszkiewicz K."/>
            <person name="Jones T."/>
            <person name="Grant M."/>
            <person name="Ambacheew D."/>
            <person name="Muzemil S."/>
            <person name="Studholme D.J."/>
        </authorList>
    </citation>
    <scope>NUCLEOTIDE SEQUENCE [LARGE SCALE GENOMIC DNA]</scope>
</reference>
<name>A0A426X022_ENSVE</name>
<comment type="caution">
    <text evidence="1">The sequence shown here is derived from an EMBL/GenBank/DDBJ whole genome shotgun (WGS) entry which is preliminary data.</text>
</comment>
<evidence type="ECO:0000313" key="1">
    <source>
        <dbReference type="EMBL" id="RRT32823.1"/>
    </source>
</evidence>
<dbReference type="EMBL" id="AMZH03030600">
    <property type="protein sequence ID" value="RRT32823.1"/>
    <property type="molecule type" value="Genomic_DNA"/>
</dbReference>
<accession>A0A426X022</accession>
<proteinExistence type="predicted"/>
<sequence>MQRCCTPLAIASARGRAVLPSGEIPCRLAASPCAATWLASPPTGKVPAGDRHCGWAPRCRSPLLRAQCCRRLPLQVVAL</sequence>
<gene>
    <name evidence="1" type="ORF">B296_00035425</name>
</gene>
<evidence type="ECO:0000313" key="2">
    <source>
        <dbReference type="Proteomes" id="UP000287651"/>
    </source>
</evidence>
<organism evidence="1 2">
    <name type="scientific">Ensete ventricosum</name>
    <name type="common">Abyssinian banana</name>
    <name type="synonym">Musa ensete</name>
    <dbReference type="NCBI Taxonomy" id="4639"/>
    <lineage>
        <taxon>Eukaryota</taxon>
        <taxon>Viridiplantae</taxon>
        <taxon>Streptophyta</taxon>
        <taxon>Embryophyta</taxon>
        <taxon>Tracheophyta</taxon>
        <taxon>Spermatophyta</taxon>
        <taxon>Magnoliopsida</taxon>
        <taxon>Liliopsida</taxon>
        <taxon>Zingiberales</taxon>
        <taxon>Musaceae</taxon>
        <taxon>Ensete</taxon>
    </lineage>
</organism>